<proteinExistence type="predicted"/>
<accession>A0A4Y7PZX7</accession>
<dbReference type="VEuPathDB" id="FungiDB:BD410DRAFT_790590"/>
<dbReference type="EMBL" id="ML170186">
    <property type="protein sequence ID" value="TDL20631.1"/>
    <property type="molecule type" value="Genomic_DNA"/>
</dbReference>
<reference evidence="2 3" key="1">
    <citation type="submission" date="2018-06" db="EMBL/GenBank/DDBJ databases">
        <title>A transcriptomic atlas of mushroom development highlights an independent origin of complex multicellularity.</title>
        <authorList>
            <consortium name="DOE Joint Genome Institute"/>
            <person name="Krizsan K."/>
            <person name="Almasi E."/>
            <person name="Merenyi Z."/>
            <person name="Sahu N."/>
            <person name="Viragh M."/>
            <person name="Koszo T."/>
            <person name="Mondo S."/>
            <person name="Kiss B."/>
            <person name="Balint B."/>
            <person name="Kues U."/>
            <person name="Barry K."/>
            <person name="Hegedus J.C."/>
            <person name="Henrissat B."/>
            <person name="Johnson J."/>
            <person name="Lipzen A."/>
            <person name="Ohm R."/>
            <person name="Nagy I."/>
            <person name="Pangilinan J."/>
            <person name="Yan J."/>
            <person name="Xiong Y."/>
            <person name="Grigoriev I.V."/>
            <person name="Hibbett D.S."/>
            <person name="Nagy L.G."/>
        </authorList>
    </citation>
    <scope>NUCLEOTIDE SEQUENCE [LARGE SCALE GENOMIC DNA]</scope>
    <source>
        <strain evidence="2 3">SZMC22713</strain>
    </source>
</reference>
<organism evidence="2 3">
    <name type="scientific">Rickenella mellea</name>
    <dbReference type="NCBI Taxonomy" id="50990"/>
    <lineage>
        <taxon>Eukaryota</taxon>
        <taxon>Fungi</taxon>
        <taxon>Dikarya</taxon>
        <taxon>Basidiomycota</taxon>
        <taxon>Agaricomycotina</taxon>
        <taxon>Agaricomycetes</taxon>
        <taxon>Hymenochaetales</taxon>
        <taxon>Rickenellaceae</taxon>
        <taxon>Rickenella</taxon>
    </lineage>
</organism>
<feature type="region of interest" description="Disordered" evidence="1">
    <location>
        <begin position="301"/>
        <end position="324"/>
    </location>
</feature>
<sequence length="340" mass="39267">MPKVNLKAYAEAATLPPYKEKRYLTVHLTRKDPHALTLELRYFNVTVGCRSLRIMPRINRGDLSVKAKHYWELVFAERFMEYPVESLDEHLGIPIAEFFTVVRDGRNVFHHRNQKYYEVGTAGALLRLIERTVLCTASAILHVADGQTKAWTVSQEGSRTGGRDLDPMCLAKWKLWNNTRHDVRLAAVFLPPWQFSHADFADFIEGSTITLWFSQISTGSISKHDARPGELMWARIYDYCYSSDCHYWVVTSYDHWVFGIFSKNFMQGWTTELYHRDSTDPTVLQLVVFWMHSAFTAKNTWSIPQTPTEPEENPTDERPCHSGRLWASNPKAVMQLLASS</sequence>
<keyword evidence="3" id="KW-1185">Reference proteome</keyword>
<evidence type="ECO:0000313" key="2">
    <source>
        <dbReference type="EMBL" id="TDL20631.1"/>
    </source>
</evidence>
<dbReference type="OrthoDB" id="2579508at2759"/>
<gene>
    <name evidence="2" type="ORF">BD410DRAFT_790590</name>
</gene>
<dbReference type="Proteomes" id="UP000294933">
    <property type="component" value="Unassembled WGS sequence"/>
</dbReference>
<dbReference type="AlphaFoldDB" id="A0A4Y7PZX7"/>
<name>A0A4Y7PZX7_9AGAM</name>
<evidence type="ECO:0000256" key="1">
    <source>
        <dbReference type="SAM" id="MobiDB-lite"/>
    </source>
</evidence>
<protein>
    <submittedName>
        <fullName evidence="2">Uncharacterized protein</fullName>
    </submittedName>
</protein>
<evidence type="ECO:0000313" key="3">
    <source>
        <dbReference type="Proteomes" id="UP000294933"/>
    </source>
</evidence>